<gene>
    <name evidence="2" type="ORF">AB6713_19710</name>
</gene>
<organism evidence="2 3">
    <name type="scientific">Luteimonas salinilitoris</name>
    <dbReference type="NCBI Taxonomy" id="3237697"/>
    <lineage>
        <taxon>Bacteria</taxon>
        <taxon>Pseudomonadati</taxon>
        <taxon>Pseudomonadota</taxon>
        <taxon>Gammaproteobacteria</taxon>
        <taxon>Lysobacterales</taxon>
        <taxon>Lysobacteraceae</taxon>
        <taxon>Luteimonas</taxon>
    </lineage>
</organism>
<keyword evidence="3" id="KW-1185">Reference proteome</keyword>
<name>A0ABV4HZL9_9GAMM</name>
<evidence type="ECO:0000313" key="3">
    <source>
        <dbReference type="Proteomes" id="UP001566331"/>
    </source>
</evidence>
<dbReference type="SUPFAM" id="SSF54593">
    <property type="entry name" value="Glyoxalase/Bleomycin resistance protein/Dihydroxybiphenyl dioxygenase"/>
    <property type="match status" value="1"/>
</dbReference>
<proteinExistence type="predicted"/>
<accession>A0ABV4HZL9</accession>
<comment type="caution">
    <text evidence="2">The sequence shown here is derived from an EMBL/GenBank/DDBJ whole genome shotgun (WGS) entry which is preliminary data.</text>
</comment>
<evidence type="ECO:0000313" key="2">
    <source>
        <dbReference type="EMBL" id="MEZ0476809.1"/>
    </source>
</evidence>
<sequence length="123" mass="13287">MANTKLESVSPSFAVSDLPQALQFYQETLGFDVAWTWGEPADLASVCRDAVAITLAKRADARPSGTSRAYLQVTGINDLYTRVEQAGANIVVPIGDRTYGMRDFGIADPFGNRLDFGEPLAEA</sequence>
<dbReference type="InterPro" id="IPR037523">
    <property type="entry name" value="VOC_core"/>
</dbReference>
<dbReference type="InterPro" id="IPR029068">
    <property type="entry name" value="Glyas_Bleomycin-R_OHBP_Dase"/>
</dbReference>
<feature type="domain" description="VOC" evidence="1">
    <location>
        <begin position="5"/>
        <end position="119"/>
    </location>
</feature>
<dbReference type="InterPro" id="IPR004360">
    <property type="entry name" value="Glyas_Fos-R_dOase_dom"/>
</dbReference>
<dbReference type="RefSeq" id="WP_370565834.1">
    <property type="nucleotide sequence ID" value="NZ_JBFWIB010000029.1"/>
</dbReference>
<dbReference type="EMBL" id="JBFWIC010000052">
    <property type="protein sequence ID" value="MEZ0476809.1"/>
    <property type="molecule type" value="Genomic_DNA"/>
</dbReference>
<reference evidence="2 3" key="1">
    <citation type="submission" date="2024-07" db="EMBL/GenBank/DDBJ databases">
        <title>Luteimonas salilacus sp. nov., isolated from the shore soil of Salt Lake in Tibet of China.</title>
        <authorList>
            <person name="Zhang X."/>
            <person name="Li A."/>
        </authorList>
    </citation>
    <scope>NUCLEOTIDE SEQUENCE [LARGE SCALE GENOMIC DNA]</scope>
    <source>
        <strain evidence="2 3">B3-2-R+30</strain>
    </source>
</reference>
<dbReference type="Gene3D" id="3.10.180.10">
    <property type="entry name" value="2,3-Dihydroxybiphenyl 1,2-Dioxygenase, domain 1"/>
    <property type="match status" value="1"/>
</dbReference>
<protein>
    <submittedName>
        <fullName evidence="2">Glyoxalase superfamily protein</fullName>
    </submittedName>
</protein>
<dbReference type="Pfam" id="PF00903">
    <property type="entry name" value="Glyoxalase"/>
    <property type="match status" value="1"/>
</dbReference>
<dbReference type="Proteomes" id="UP001566331">
    <property type="component" value="Unassembled WGS sequence"/>
</dbReference>
<evidence type="ECO:0000259" key="1">
    <source>
        <dbReference type="PROSITE" id="PS51819"/>
    </source>
</evidence>
<dbReference type="PROSITE" id="PS51819">
    <property type="entry name" value="VOC"/>
    <property type="match status" value="1"/>
</dbReference>